<name>A0AAW0KGV8_QUESU</name>
<keyword evidence="2" id="KW-1185">Reference proteome</keyword>
<evidence type="ECO:0000313" key="2">
    <source>
        <dbReference type="Proteomes" id="UP000237347"/>
    </source>
</evidence>
<dbReference type="Proteomes" id="UP000237347">
    <property type="component" value="Unassembled WGS sequence"/>
</dbReference>
<accession>A0AAW0KGV8</accession>
<protein>
    <submittedName>
        <fullName evidence="1">Uncharacterized protein</fullName>
    </submittedName>
</protein>
<evidence type="ECO:0000313" key="1">
    <source>
        <dbReference type="EMBL" id="KAK7837990.1"/>
    </source>
</evidence>
<dbReference type="AlphaFoldDB" id="A0AAW0KGV8"/>
<proteinExistence type="predicted"/>
<dbReference type="EMBL" id="PKMF04000315">
    <property type="protein sequence ID" value="KAK7837990.1"/>
    <property type="molecule type" value="Genomic_DNA"/>
</dbReference>
<gene>
    <name evidence="1" type="ORF">CFP56_020326</name>
</gene>
<organism evidence="1 2">
    <name type="scientific">Quercus suber</name>
    <name type="common">Cork oak</name>
    <dbReference type="NCBI Taxonomy" id="58331"/>
    <lineage>
        <taxon>Eukaryota</taxon>
        <taxon>Viridiplantae</taxon>
        <taxon>Streptophyta</taxon>
        <taxon>Embryophyta</taxon>
        <taxon>Tracheophyta</taxon>
        <taxon>Spermatophyta</taxon>
        <taxon>Magnoliopsida</taxon>
        <taxon>eudicotyledons</taxon>
        <taxon>Gunneridae</taxon>
        <taxon>Pentapetalae</taxon>
        <taxon>rosids</taxon>
        <taxon>fabids</taxon>
        <taxon>Fagales</taxon>
        <taxon>Fagaceae</taxon>
        <taxon>Quercus</taxon>
    </lineage>
</organism>
<reference evidence="1 2" key="1">
    <citation type="journal article" date="2018" name="Sci. Data">
        <title>The draft genome sequence of cork oak.</title>
        <authorList>
            <person name="Ramos A.M."/>
            <person name="Usie A."/>
            <person name="Barbosa P."/>
            <person name="Barros P.M."/>
            <person name="Capote T."/>
            <person name="Chaves I."/>
            <person name="Simoes F."/>
            <person name="Abreu I."/>
            <person name="Carrasquinho I."/>
            <person name="Faro C."/>
            <person name="Guimaraes J.B."/>
            <person name="Mendonca D."/>
            <person name="Nobrega F."/>
            <person name="Rodrigues L."/>
            <person name="Saibo N.J.M."/>
            <person name="Varela M.C."/>
            <person name="Egas C."/>
            <person name="Matos J."/>
            <person name="Miguel C.M."/>
            <person name="Oliveira M.M."/>
            <person name="Ricardo C.P."/>
            <person name="Goncalves S."/>
        </authorList>
    </citation>
    <scope>NUCLEOTIDE SEQUENCE [LARGE SCALE GENOMIC DNA]</scope>
    <source>
        <strain evidence="2">cv. HL8</strain>
    </source>
</reference>
<comment type="caution">
    <text evidence="1">The sequence shown here is derived from an EMBL/GenBank/DDBJ whole genome shotgun (WGS) entry which is preliminary data.</text>
</comment>
<sequence length="97" mass="10907">MNMLKANSLRSLSLTLLRQSAINNTTTTTNALRPFSSLILKQTQLSNPSSKPIPFPQSPFSSSSTVPVRFLRTGRDQGSRLWTLSWPLMVLRIPYSR</sequence>